<gene>
    <name evidence="2" type="ORF">H9L24_10670</name>
</gene>
<keyword evidence="3" id="KW-1185">Reference proteome</keyword>
<dbReference type="GO" id="GO:0046819">
    <property type="term" value="P:protein secretion by the type V secretion system"/>
    <property type="evidence" value="ECO:0007669"/>
    <property type="project" value="TreeGrafter"/>
</dbReference>
<dbReference type="PANTHER" id="PTHR34597">
    <property type="entry name" value="SLR1661 PROTEIN"/>
    <property type="match status" value="1"/>
</dbReference>
<protein>
    <submittedName>
        <fullName evidence="2">ShlB/FhaC/HecB family hemolysin secretion/activation protein</fullName>
    </submittedName>
</protein>
<dbReference type="InterPro" id="IPR051544">
    <property type="entry name" value="TPS_OM_transporter"/>
</dbReference>
<name>A0A7H0HKS0_9BURK</name>
<dbReference type="Proteomes" id="UP000516057">
    <property type="component" value="Chromosome"/>
</dbReference>
<evidence type="ECO:0000313" key="2">
    <source>
        <dbReference type="EMBL" id="QNP61136.1"/>
    </source>
</evidence>
<proteinExistence type="predicted"/>
<reference evidence="2 3" key="1">
    <citation type="submission" date="2020-08" db="EMBL/GenBank/DDBJ databases">
        <title>Genome sequence of Acidovorax monticola KACC 19171T.</title>
        <authorList>
            <person name="Hyun D.-W."/>
            <person name="Bae J.-W."/>
        </authorList>
    </citation>
    <scope>NUCLEOTIDE SEQUENCE [LARGE SCALE GENOMIC DNA]</scope>
    <source>
        <strain evidence="2 3">KACC 19171</strain>
    </source>
</reference>
<dbReference type="Pfam" id="PF08479">
    <property type="entry name" value="POTRA_2"/>
    <property type="match status" value="1"/>
</dbReference>
<sequence>MFVPLAGQSVTVAGIVEVASQVTAKYKEAGYALSFAFIPPQDFRDGVVRVVVVEGYVAHLEIEGNPGRSEALLREIAAPLLNERPLRTATFERQTQLMARLPGVRTLASAQLPTTTDGATTLRLVTKHQPYAFSLGGEIRQPVSRAIAALTLNDPFVGGSQLQMSTLLRPFNKERFLSAAYGQTLNTEGLWRA</sequence>
<dbReference type="EMBL" id="CP060790">
    <property type="protein sequence ID" value="QNP61136.1"/>
    <property type="molecule type" value="Genomic_DNA"/>
</dbReference>
<dbReference type="AlphaFoldDB" id="A0A7H0HKS0"/>
<organism evidence="2 3">
    <name type="scientific">Paenacidovorax monticola</name>
    <dbReference type="NCBI Taxonomy" id="1926868"/>
    <lineage>
        <taxon>Bacteria</taxon>
        <taxon>Pseudomonadati</taxon>
        <taxon>Pseudomonadota</taxon>
        <taxon>Betaproteobacteria</taxon>
        <taxon>Burkholderiales</taxon>
        <taxon>Comamonadaceae</taxon>
        <taxon>Paenacidovorax</taxon>
    </lineage>
</organism>
<dbReference type="PANTHER" id="PTHR34597:SF6">
    <property type="entry name" value="BLR6126 PROTEIN"/>
    <property type="match status" value="1"/>
</dbReference>
<accession>A0A7H0HKS0</accession>
<dbReference type="Gene3D" id="3.10.20.310">
    <property type="entry name" value="membrane protein fhac"/>
    <property type="match status" value="1"/>
</dbReference>
<feature type="domain" description="Polypeptide-transport-associated ShlB-type" evidence="1">
    <location>
        <begin position="4"/>
        <end position="55"/>
    </location>
</feature>
<dbReference type="KEGG" id="amon:H9L24_10670"/>
<dbReference type="GO" id="GO:0008320">
    <property type="term" value="F:protein transmembrane transporter activity"/>
    <property type="evidence" value="ECO:0007669"/>
    <property type="project" value="TreeGrafter"/>
</dbReference>
<evidence type="ECO:0000259" key="1">
    <source>
        <dbReference type="Pfam" id="PF08479"/>
    </source>
</evidence>
<dbReference type="GO" id="GO:0098046">
    <property type="term" value="C:type V protein secretion system complex"/>
    <property type="evidence" value="ECO:0007669"/>
    <property type="project" value="TreeGrafter"/>
</dbReference>
<evidence type="ECO:0000313" key="3">
    <source>
        <dbReference type="Proteomes" id="UP000516057"/>
    </source>
</evidence>
<dbReference type="InterPro" id="IPR013686">
    <property type="entry name" value="Polypept-transport_assoc_ShlB"/>
</dbReference>